<evidence type="ECO:0000256" key="3">
    <source>
        <dbReference type="ARBA" id="ARBA00023002"/>
    </source>
</evidence>
<dbReference type="InterPro" id="IPR036188">
    <property type="entry name" value="FAD/NAD-bd_sf"/>
</dbReference>
<dbReference type="InterPro" id="IPR002937">
    <property type="entry name" value="Amino_oxidase"/>
</dbReference>
<feature type="domain" description="Amine oxidase" evidence="5">
    <location>
        <begin position="12"/>
        <end position="428"/>
    </location>
</feature>
<dbReference type="Pfam" id="PF01593">
    <property type="entry name" value="Amino_oxidase"/>
    <property type="match status" value="1"/>
</dbReference>
<dbReference type="Gene3D" id="3.90.660.10">
    <property type="match status" value="2"/>
</dbReference>
<reference evidence="7" key="1">
    <citation type="submission" date="2016-10" db="EMBL/GenBank/DDBJ databases">
        <authorList>
            <person name="Varghese N."/>
            <person name="Submissions S."/>
        </authorList>
    </citation>
    <scope>NUCLEOTIDE SEQUENCE [LARGE SCALE GENOMIC DNA]</scope>
    <source>
        <strain evidence="7">DSM 44526</strain>
    </source>
</reference>
<dbReference type="PANTHER" id="PTHR43563:SF1">
    <property type="entry name" value="AMINE OXIDASE [FLAVIN-CONTAINING] B"/>
    <property type="match status" value="1"/>
</dbReference>
<evidence type="ECO:0000313" key="7">
    <source>
        <dbReference type="Proteomes" id="UP000198863"/>
    </source>
</evidence>
<feature type="binding site" evidence="4">
    <location>
        <position position="227"/>
    </location>
    <ligand>
        <name>FAD</name>
        <dbReference type="ChEBI" id="CHEBI:57692"/>
    </ligand>
</feature>
<dbReference type="SUPFAM" id="SSF51905">
    <property type="entry name" value="FAD/NAD(P)-binding domain"/>
    <property type="match status" value="1"/>
</dbReference>
<evidence type="ECO:0000256" key="2">
    <source>
        <dbReference type="ARBA" id="ARBA00005995"/>
    </source>
</evidence>
<evidence type="ECO:0000256" key="4">
    <source>
        <dbReference type="PIRSR" id="PIRSR601613-1"/>
    </source>
</evidence>
<dbReference type="PRINTS" id="PR00757">
    <property type="entry name" value="AMINEOXDASEF"/>
</dbReference>
<evidence type="ECO:0000259" key="5">
    <source>
        <dbReference type="Pfam" id="PF01593"/>
    </source>
</evidence>
<dbReference type="RefSeq" id="WP_242658272.1">
    <property type="nucleotide sequence ID" value="NZ_FNCF01000003.1"/>
</dbReference>
<evidence type="ECO:0000313" key="6">
    <source>
        <dbReference type="EMBL" id="SDG20914.1"/>
    </source>
</evidence>
<dbReference type="EMBL" id="FNCF01000003">
    <property type="protein sequence ID" value="SDG20914.1"/>
    <property type="molecule type" value="Genomic_DNA"/>
</dbReference>
<dbReference type="InterPro" id="IPR001613">
    <property type="entry name" value="Flavin_amine_oxidase"/>
</dbReference>
<accession>A0A1G7SDD7</accession>
<protein>
    <submittedName>
        <fullName evidence="6">Monoamine oxidase</fullName>
    </submittedName>
</protein>
<dbReference type="Proteomes" id="UP000198863">
    <property type="component" value="Unassembled WGS sequence"/>
</dbReference>
<organism evidence="6 7">
    <name type="scientific">Klenkia brasiliensis</name>
    <dbReference type="NCBI Taxonomy" id="333142"/>
    <lineage>
        <taxon>Bacteria</taxon>
        <taxon>Bacillati</taxon>
        <taxon>Actinomycetota</taxon>
        <taxon>Actinomycetes</taxon>
        <taxon>Geodermatophilales</taxon>
        <taxon>Geodermatophilaceae</taxon>
        <taxon>Klenkia</taxon>
    </lineage>
</organism>
<keyword evidence="7" id="KW-1185">Reference proteome</keyword>
<dbReference type="InterPro" id="IPR050703">
    <property type="entry name" value="Flavin_MAO"/>
</dbReference>
<dbReference type="AlphaFoldDB" id="A0A1G7SDD7"/>
<dbReference type="Gene3D" id="3.50.50.60">
    <property type="entry name" value="FAD/NAD(P)-binding domain"/>
    <property type="match status" value="2"/>
</dbReference>
<sequence>MAYDVIVVGGGFAGLRAARDLAAAGSSVVLFEGGHRLGGRAYTRASELFPEVQVEIGGTYLERHHHPRLAGELDRYSVPTAPAPEATHFRNRLGPGDYDRAFPVPGEEATSVETGSYRMLRDAHRIDITAGLENQNLEDLDIPLTDYIETLGLGPVAKQLVLSWSWNMLGQHPSKSSALWALQQVAAHGYSVLGVVLSLDEIVPAGMNELVAAMAADVPQIVQGALVTAVTRQEDGTYDVLVQRAGEEERHRATHVVIATPFNTWRNITMEPPLPSKRADAVVRGHACRGLKLIIHVTGVPAGLSCTGDGVFPTVYDYMETPDGGRFLVAFTDSDSFDPTDEAAVAAAVHHYVPEAVVHGVEYHDWAADPLFGGPWVSPYIGQFSEIHKGLGEPHGRIYFIGSDVSLQFPGYIEGALETADKAVTSILGVTPERPSPAHHV</sequence>
<comment type="cofactor">
    <cofactor evidence="1">
        <name>FAD</name>
        <dbReference type="ChEBI" id="CHEBI:57692"/>
    </cofactor>
</comment>
<gene>
    <name evidence="6" type="ORF">SAMN05660324_1974</name>
</gene>
<name>A0A1G7SDD7_9ACTN</name>
<dbReference type="PANTHER" id="PTHR43563">
    <property type="entry name" value="AMINE OXIDASE"/>
    <property type="match status" value="1"/>
</dbReference>
<dbReference type="GO" id="GO:0016491">
    <property type="term" value="F:oxidoreductase activity"/>
    <property type="evidence" value="ECO:0007669"/>
    <property type="project" value="UniProtKB-KW"/>
</dbReference>
<proteinExistence type="inferred from homology"/>
<keyword evidence="3" id="KW-0560">Oxidoreductase</keyword>
<evidence type="ECO:0000256" key="1">
    <source>
        <dbReference type="ARBA" id="ARBA00001974"/>
    </source>
</evidence>
<comment type="similarity">
    <text evidence="2">Belongs to the flavin monoamine oxidase family.</text>
</comment>
<feature type="binding site" evidence="4">
    <location>
        <position position="331"/>
    </location>
    <ligand>
        <name>substrate</name>
    </ligand>
</feature>